<dbReference type="Proteomes" id="UP000215884">
    <property type="component" value="Chromosome"/>
</dbReference>
<gene>
    <name evidence="2" type="ORF">CIT40_21525</name>
</gene>
<evidence type="ECO:0000313" key="2">
    <source>
        <dbReference type="EMBL" id="AWM02347.1"/>
    </source>
</evidence>
<protein>
    <submittedName>
        <fullName evidence="2">Uncharacterized protein</fullName>
    </submittedName>
</protein>
<feature type="region of interest" description="Disordered" evidence="1">
    <location>
        <begin position="1"/>
        <end position="60"/>
    </location>
</feature>
<sequence length="60" mass="6340">MGEGGSPQSGETGEGSLSARNAWRETPHPNELVSTRGAALSHKGRGHSDAHRKMQSTSVR</sequence>
<organism evidence="2 3">
    <name type="scientific">Bradyrhizobium amphicarpaeae</name>
    <dbReference type="NCBI Taxonomy" id="1404768"/>
    <lineage>
        <taxon>Bacteria</taxon>
        <taxon>Pseudomonadati</taxon>
        <taxon>Pseudomonadota</taxon>
        <taxon>Alphaproteobacteria</taxon>
        <taxon>Hyphomicrobiales</taxon>
        <taxon>Nitrobacteraceae</taxon>
        <taxon>Bradyrhizobium</taxon>
    </lineage>
</organism>
<reference evidence="2 3" key="2">
    <citation type="journal article" date="2019" name="Int. J. Syst. Evol. Microbiol.">
        <title>Description and complete genome sequence of Bradyrhizobium amphicarpaeae sp. nov., harbouring photosystem and nitrogen-fixation genes.</title>
        <authorList>
            <person name="Bromfield E.S.P."/>
            <person name="Cloutier S."/>
            <person name="Nguyen H.D.T."/>
        </authorList>
    </citation>
    <scope>NUCLEOTIDE SEQUENCE [LARGE SCALE GENOMIC DNA]</scope>
    <source>
        <strain evidence="2 3">39S1MB</strain>
    </source>
</reference>
<evidence type="ECO:0000313" key="3">
    <source>
        <dbReference type="Proteomes" id="UP000215884"/>
    </source>
</evidence>
<name>A0A2U8PX19_9BRAD</name>
<proteinExistence type="predicted"/>
<evidence type="ECO:0000256" key="1">
    <source>
        <dbReference type="SAM" id="MobiDB-lite"/>
    </source>
</evidence>
<dbReference type="EMBL" id="CP029426">
    <property type="protein sequence ID" value="AWM02347.1"/>
    <property type="molecule type" value="Genomic_DNA"/>
</dbReference>
<keyword evidence="3" id="KW-1185">Reference proteome</keyword>
<reference evidence="2 3" key="1">
    <citation type="journal article" date="2017" name="Syst. Appl. Microbiol.">
        <title>Soybeans inoculated with root zone soils of Canadian native legumes harbour diverse and novel Bradyrhizobium spp. that possess agricultural potential.</title>
        <authorList>
            <person name="Bromfield E.S.P."/>
            <person name="Cloutier S."/>
            <person name="Tambong J.T."/>
            <person name="Tran Thi T.V."/>
        </authorList>
    </citation>
    <scope>NUCLEOTIDE SEQUENCE [LARGE SCALE GENOMIC DNA]</scope>
    <source>
        <strain evidence="2 3">39S1MB</strain>
    </source>
</reference>
<dbReference type="AlphaFoldDB" id="A0A2U8PX19"/>
<accession>A0A2U8PX19</accession>